<organism evidence="13 14">
    <name type="scientific">Desulfoferula mesophila</name>
    <dbReference type="NCBI Taxonomy" id="3058419"/>
    <lineage>
        <taxon>Bacteria</taxon>
        <taxon>Pseudomonadati</taxon>
        <taxon>Thermodesulfobacteriota</taxon>
        <taxon>Desulfarculia</taxon>
        <taxon>Desulfarculales</taxon>
        <taxon>Desulfarculaceae</taxon>
        <taxon>Desulfoferula</taxon>
    </lineage>
</organism>
<evidence type="ECO:0000256" key="11">
    <source>
        <dbReference type="SAM" id="MobiDB-lite"/>
    </source>
</evidence>
<comment type="function">
    <text evidence="1 9">May be involved in recombinational repair of damaged DNA.</text>
</comment>
<dbReference type="GO" id="GO:0006281">
    <property type="term" value="P:DNA repair"/>
    <property type="evidence" value="ECO:0007669"/>
    <property type="project" value="UniProtKB-KW"/>
</dbReference>
<keyword evidence="6" id="KW-0067">ATP-binding</keyword>
<keyword evidence="4" id="KW-0547">Nucleotide-binding</keyword>
<evidence type="ECO:0000313" key="14">
    <source>
        <dbReference type="Proteomes" id="UP001366166"/>
    </source>
</evidence>
<protein>
    <recommendedName>
        <fullName evidence="3 9">DNA repair protein RecN</fullName>
    </recommendedName>
    <alternativeName>
        <fullName evidence="8 9">Recombination protein N</fullName>
    </alternativeName>
</protein>
<evidence type="ECO:0000256" key="6">
    <source>
        <dbReference type="ARBA" id="ARBA00022840"/>
    </source>
</evidence>
<gene>
    <name evidence="13" type="primary">recN</name>
    <name evidence="13" type="ORF">FAK_13890</name>
</gene>
<feature type="coiled-coil region" evidence="10">
    <location>
        <begin position="336"/>
        <end position="363"/>
    </location>
</feature>
<evidence type="ECO:0000256" key="5">
    <source>
        <dbReference type="ARBA" id="ARBA00022763"/>
    </source>
</evidence>
<feature type="coiled-coil region" evidence="10">
    <location>
        <begin position="170"/>
        <end position="208"/>
    </location>
</feature>
<keyword evidence="7 9" id="KW-0234">DNA repair</keyword>
<sequence>MLTYLGIKNFALIKSLGLEPGPGLTVLTGETGAGKSIILAAVSMLIGQRAASDLIRAGSEQAVLEAQFVLDPASDPALRLAGEGMEGAEGELVVRRLVNREGRNRVQVNGNLATLGLLADLGPELVSVVGQHASQALLKSEEQLWLLDAFGGLEERAQQVGRAVAAVRELDRELEDRRRAQAQREQRRRELEELVKELEAANLDPEEEAALKAERNLMVNSQEIADLARQAHQGLYAADGSALEMLDRNRAGLAQLAELDPGMKEAAARLEEAFYLLEDVAHQVRDYEAGLNFDPYRLEWLEERLHGIRRLTRRYGGDVSGALETLAQAKEDLAGLDSGEQRLEELAARREQALGEALELARELSGERRAAAQRLGRAAETELAQLSLAACRLRVDFNQPGGAALDTEAGPLGSRGLEQAEILIAPNPGEGFRPLRRIASGGELSRMLLALRTLVARRHGAPTLIFDEVDAGIGGATGSAVGQKLAALATAGQVICITHLPQIAAWADRHYAVEKTVSDGRTATRLSLLDEDGRLDELSRMLAGGGPQSTARQHAGQLLESARQAKKSL</sequence>
<evidence type="ECO:0000256" key="2">
    <source>
        <dbReference type="ARBA" id="ARBA00009441"/>
    </source>
</evidence>
<dbReference type="Proteomes" id="UP001366166">
    <property type="component" value="Chromosome"/>
</dbReference>
<evidence type="ECO:0000259" key="12">
    <source>
        <dbReference type="Pfam" id="PF02463"/>
    </source>
</evidence>
<evidence type="ECO:0000313" key="13">
    <source>
        <dbReference type="EMBL" id="BEQ14323.1"/>
    </source>
</evidence>
<dbReference type="GO" id="GO:0005524">
    <property type="term" value="F:ATP binding"/>
    <property type="evidence" value="ECO:0007669"/>
    <property type="project" value="UniProtKB-KW"/>
</dbReference>
<dbReference type="InterPro" id="IPR004604">
    <property type="entry name" value="DNA_recomb/repair_RecN"/>
</dbReference>
<evidence type="ECO:0000256" key="4">
    <source>
        <dbReference type="ARBA" id="ARBA00022741"/>
    </source>
</evidence>
<comment type="similarity">
    <text evidence="2 9">Belongs to the RecN family.</text>
</comment>
<keyword evidence="10" id="KW-0175">Coiled coil</keyword>
<evidence type="ECO:0000256" key="8">
    <source>
        <dbReference type="ARBA" id="ARBA00033408"/>
    </source>
</evidence>
<dbReference type="Pfam" id="PF02463">
    <property type="entry name" value="SMC_N"/>
    <property type="match status" value="1"/>
</dbReference>
<evidence type="ECO:0000256" key="10">
    <source>
        <dbReference type="SAM" id="Coils"/>
    </source>
</evidence>
<dbReference type="InterPro" id="IPR003395">
    <property type="entry name" value="RecF/RecN/SMC_N"/>
</dbReference>
<keyword evidence="5 9" id="KW-0227">DNA damage</keyword>
<feature type="domain" description="RecF/RecN/SMC N-terminal" evidence="12">
    <location>
        <begin position="3"/>
        <end position="515"/>
    </location>
</feature>
<dbReference type="SUPFAM" id="SSF52540">
    <property type="entry name" value="P-loop containing nucleoside triphosphate hydrolases"/>
    <property type="match status" value="1"/>
</dbReference>
<proteinExistence type="inferred from homology"/>
<name>A0AAU9EX91_9BACT</name>
<dbReference type="GO" id="GO:0006310">
    <property type="term" value="P:DNA recombination"/>
    <property type="evidence" value="ECO:0007669"/>
    <property type="project" value="InterPro"/>
</dbReference>
<evidence type="ECO:0000256" key="1">
    <source>
        <dbReference type="ARBA" id="ARBA00003618"/>
    </source>
</evidence>
<dbReference type="KEGG" id="dmp:FAK_13890"/>
<dbReference type="InterPro" id="IPR027417">
    <property type="entry name" value="P-loop_NTPase"/>
</dbReference>
<accession>A0AAU9EX91</accession>
<evidence type="ECO:0000256" key="7">
    <source>
        <dbReference type="ARBA" id="ARBA00023204"/>
    </source>
</evidence>
<dbReference type="GO" id="GO:0009432">
    <property type="term" value="P:SOS response"/>
    <property type="evidence" value="ECO:0007669"/>
    <property type="project" value="TreeGrafter"/>
</dbReference>
<dbReference type="PIRSF" id="PIRSF003128">
    <property type="entry name" value="RecN"/>
    <property type="match status" value="1"/>
</dbReference>
<dbReference type="PANTHER" id="PTHR11059">
    <property type="entry name" value="DNA REPAIR PROTEIN RECN"/>
    <property type="match status" value="1"/>
</dbReference>
<dbReference type="RefSeq" id="WP_338606038.1">
    <property type="nucleotide sequence ID" value="NZ_AP028679.1"/>
</dbReference>
<keyword evidence="14" id="KW-1185">Reference proteome</keyword>
<evidence type="ECO:0000256" key="9">
    <source>
        <dbReference type="PIRNR" id="PIRNR003128"/>
    </source>
</evidence>
<reference evidence="14" key="1">
    <citation type="journal article" date="2023" name="Arch. Microbiol.">
        <title>Desulfoferula mesophilus gen. nov. sp. nov., a mesophilic sulfate-reducing bacterium isolated from a brackish lake sediment.</title>
        <authorList>
            <person name="Watanabe T."/>
            <person name="Yabe T."/>
            <person name="Tsuji J.M."/>
            <person name="Fukui M."/>
        </authorList>
    </citation>
    <scope>NUCLEOTIDE SEQUENCE [LARGE SCALE GENOMIC DNA]</scope>
    <source>
        <strain evidence="14">12FAK</strain>
    </source>
</reference>
<evidence type="ECO:0000256" key="3">
    <source>
        <dbReference type="ARBA" id="ARBA00021315"/>
    </source>
</evidence>
<dbReference type="PANTHER" id="PTHR11059:SF0">
    <property type="entry name" value="DNA REPAIR PROTEIN RECN"/>
    <property type="match status" value="1"/>
</dbReference>
<dbReference type="NCBIfam" id="TIGR00634">
    <property type="entry name" value="recN"/>
    <property type="match status" value="1"/>
</dbReference>
<dbReference type="Gene3D" id="3.40.50.300">
    <property type="entry name" value="P-loop containing nucleotide triphosphate hydrolases"/>
    <property type="match status" value="2"/>
</dbReference>
<dbReference type="AlphaFoldDB" id="A0AAU9EX91"/>
<dbReference type="EMBL" id="AP028679">
    <property type="protein sequence ID" value="BEQ14323.1"/>
    <property type="molecule type" value="Genomic_DNA"/>
</dbReference>
<dbReference type="CDD" id="cd03241">
    <property type="entry name" value="ABC_RecN"/>
    <property type="match status" value="2"/>
</dbReference>
<feature type="region of interest" description="Disordered" evidence="11">
    <location>
        <begin position="541"/>
        <end position="569"/>
    </location>
</feature>
<dbReference type="GO" id="GO:0043590">
    <property type="term" value="C:bacterial nucleoid"/>
    <property type="evidence" value="ECO:0007669"/>
    <property type="project" value="TreeGrafter"/>
</dbReference>